<protein>
    <submittedName>
        <fullName evidence="1">Uncharacterized protein</fullName>
    </submittedName>
</protein>
<evidence type="ECO:0000313" key="2">
    <source>
        <dbReference type="Proteomes" id="UP001218218"/>
    </source>
</evidence>
<dbReference type="Gene3D" id="3.80.10.10">
    <property type="entry name" value="Ribonuclease Inhibitor"/>
    <property type="match status" value="1"/>
</dbReference>
<proteinExistence type="predicted"/>
<organism evidence="1 2">
    <name type="scientific">Mycena albidolilacea</name>
    <dbReference type="NCBI Taxonomy" id="1033008"/>
    <lineage>
        <taxon>Eukaryota</taxon>
        <taxon>Fungi</taxon>
        <taxon>Dikarya</taxon>
        <taxon>Basidiomycota</taxon>
        <taxon>Agaricomycotina</taxon>
        <taxon>Agaricomycetes</taxon>
        <taxon>Agaricomycetidae</taxon>
        <taxon>Agaricales</taxon>
        <taxon>Marasmiineae</taxon>
        <taxon>Mycenaceae</taxon>
        <taxon>Mycena</taxon>
    </lineage>
</organism>
<dbReference type="Proteomes" id="UP001218218">
    <property type="component" value="Unassembled WGS sequence"/>
</dbReference>
<comment type="caution">
    <text evidence="1">The sequence shown here is derived from an EMBL/GenBank/DDBJ whole genome shotgun (WGS) entry which is preliminary data.</text>
</comment>
<dbReference type="InterPro" id="IPR032675">
    <property type="entry name" value="LRR_dom_sf"/>
</dbReference>
<reference evidence="1" key="1">
    <citation type="submission" date="2023-03" db="EMBL/GenBank/DDBJ databases">
        <title>Massive genome expansion in bonnet fungi (Mycena s.s.) driven by repeated elements and novel gene families across ecological guilds.</title>
        <authorList>
            <consortium name="Lawrence Berkeley National Laboratory"/>
            <person name="Harder C.B."/>
            <person name="Miyauchi S."/>
            <person name="Viragh M."/>
            <person name="Kuo A."/>
            <person name="Thoen E."/>
            <person name="Andreopoulos B."/>
            <person name="Lu D."/>
            <person name="Skrede I."/>
            <person name="Drula E."/>
            <person name="Henrissat B."/>
            <person name="Morin E."/>
            <person name="Kohler A."/>
            <person name="Barry K."/>
            <person name="LaButti K."/>
            <person name="Morin E."/>
            <person name="Salamov A."/>
            <person name="Lipzen A."/>
            <person name="Mereny Z."/>
            <person name="Hegedus B."/>
            <person name="Baldrian P."/>
            <person name="Stursova M."/>
            <person name="Weitz H."/>
            <person name="Taylor A."/>
            <person name="Grigoriev I.V."/>
            <person name="Nagy L.G."/>
            <person name="Martin F."/>
            <person name="Kauserud H."/>
        </authorList>
    </citation>
    <scope>NUCLEOTIDE SEQUENCE</scope>
    <source>
        <strain evidence="1">CBHHK002</strain>
    </source>
</reference>
<dbReference type="EMBL" id="JARIHO010000008">
    <property type="protein sequence ID" value="KAJ7356742.1"/>
    <property type="molecule type" value="Genomic_DNA"/>
</dbReference>
<accession>A0AAD7AF77</accession>
<keyword evidence="2" id="KW-1185">Reference proteome</keyword>
<evidence type="ECO:0000313" key="1">
    <source>
        <dbReference type="EMBL" id="KAJ7356742.1"/>
    </source>
</evidence>
<dbReference type="SUPFAM" id="SSF52047">
    <property type="entry name" value="RNI-like"/>
    <property type="match status" value="1"/>
</dbReference>
<sequence length="427" mass="47251">MSAPTCTILSLPNELLVTIAVAGQEDRIADLNLETQSASFKSEWTLSHVSQCFRDIILGASELWTLIETDFGSEGSMEILKLYLERSRARQISVTLRQLSESDMLEIGLEDRVTGSIVPQINRIRWLRIVLIDTEHPEILAPFRDVAAPCLQHLEIVYTKYNVTVDAGALFLYGAPRLSSLKIDGFTHRLLSPVWTATLTHLDYGANDPDIHNLAVITAQCPLLTHLHLHVAYVASDATRFHIPTLSFLHISIGEDEPADYLSRVVDLFHSPALTELIIHGSHGDQIALLLSLKSLPHSSFPSVTSLTFLTGSCACYPSDGNRPSHPISCPPDVFPALSHLTLINQCLTEHLIQEMLGPASQPWPLLKVITLGMKNDSLGGVRDALEDVVNSKRQRGEPLPKVQLLRAPASIENWSEDSSWDAEMSW</sequence>
<dbReference type="AlphaFoldDB" id="A0AAD7AF77"/>
<gene>
    <name evidence="1" type="ORF">DFH08DRAFT_1047618</name>
</gene>
<name>A0AAD7AF77_9AGAR</name>